<dbReference type="InterPro" id="IPR001279">
    <property type="entry name" value="Metallo-B-lactamas"/>
</dbReference>
<dbReference type="Proteomes" id="UP001073227">
    <property type="component" value="Unassembled WGS sequence"/>
</dbReference>
<proteinExistence type="predicted"/>
<dbReference type="SMART" id="SM00849">
    <property type="entry name" value="Lactamase_B"/>
    <property type="match status" value="1"/>
</dbReference>
<dbReference type="RefSeq" id="WP_267652659.1">
    <property type="nucleotide sequence ID" value="NZ_JAOVZR010000001.1"/>
</dbReference>
<sequence>MGSVIFTIVGCGDAMGSAGRFNTCFLVDDDIGRFAIDFGASSLVALNALDIAPDSIDAIFLTHLHGDHFGALPNLLLMREYVSDAVRPLTIAGPPGLQTRIVGLFDAMFPGMWKTDWKFPLHIVEIEPGAPVEILGRVVLTQPVTHYAGPEPSTAIRIETCGHAIGFSGDTGWNEVLVEIAKRTDLFLCDCFDRHDKPFEGHLSYDTLLRNADRLETGRLLMTHLGPEMLNAPDSFEIEQAKDGMVISLAEVTPA</sequence>
<dbReference type="PANTHER" id="PTHR46018:SF7">
    <property type="entry name" value="RIBONUCLEASE Z"/>
    <property type="match status" value="1"/>
</dbReference>
<feature type="domain" description="Metallo-beta-lactamase" evidence="1">
    <location>
        <begin position="21"/>
        <end position="224"/>
    </location>
</feature>
<dbReference type="SUPFAM" id="SSF56281">
    <property type="entry name" value="Metallo-hydrolase/oxidoreductase"/>
    <property type="match status" value="1"/>
</dbReference>
<accession>A0ABT3Z5J3</accession>
<dbReference type="CDD" id="cd07740">
    <property type="entry name" value="metallo-hydrolase-like_MBL-fold"/>
    <property type="match status" value="1"/>
</dbReference>
<dbReference type="PANTHER" id="PTHR46018">
    <property type="entry name" value="ZINC PHOSPHODIESTERASE ELAC PROTEIN 1"/>
    <property type="match status" value="1"/>
</dbReference>
<gene>
    <name evidence="2" type="ORF">OEG84_04710</name>
</gene>
<protein>
    <submittedName>
        <fullName evidence="2">MBL fold metallo-hydrolase</fullName>
    </submittedName>
</protein>
<dbReference type="Gene3D" id="3.60.15.10">
    <property type="entry name" value="Ribonuclease Z/Hydroxyacylglutathione hydrolase-like"/>
    <property type="match status" value="1"/>
</dbReference>
<name>A0ABT3Z5J3_9HYPH</name>
<keyword evidence="3" id="KW-1185">Reference proteome</keyword>
<reference evidence="2" key="1">
    <citation type="submission" date="2022-10" db="EMBL/GenBank/DDBJ databases">
        <title>Hoeflea sp. G2-23, isolated from marine algae.</title>
        <authorList>
            <person name="Kristyanto S."/>
            <person name="Kim J.M."/>
            <person name="Jeon C.O."/>
        </authorList>
    </citation>
    <scope>NUCLEOTIDE SEQUENCE</scope>
    <source>
        <strain evidence="2">G2-23</strain>
    </source>
</reference>
<dbReference type="EMBL" id="JAOVZR010000001">
    <property type="protein sequence ID" value="MCY0147038.1"/>
    <property type="molecule type" value="Genomic_DNA"/>
</dbReference>
<dbReference type="Pfam" id="PF23023">
    <property type="entry name" value="Anti-Pycsar_Apyc1"/>
    <property type="match status" value="1"/>
</dbReference>
<evidence type="ECO:0000259" key="1">
    <source>
        <dbReference type="SMART" id="SM00849"/>
    </source>
</evidence>
<evidence type="ECO:0000313" key="2">
    <source>
        <dbReference type="EMBL" id="MCY0147038.1"/>
    </source>
</evidence>
<dbReference type="InterPro" id="IPR036866">
    <property type="entry name" value="RibonucZ/Hydroxyglut_hydro"/>
</dbReference>
<organism evidence="2 3">
    <name type="scientific">Hoeflea algicola</name>
    <dbReference type="NCBI Taxonomy" id="2983763"/>
    <lineage>
        <taxon>Bacteria</taxon>
        <taxon>Pseudomonadati</taxon>
        <taxon>Pseudomonadota</taxon>
        <taxon>Alphaproteobacteria</taxon>
        <taxon>Hyphomicrobiales</taxon>
        <taxon>Rhizobiaceae</taxon>
        <taxon>Hoeflea</taxon>
    </lineage>
</organism>
<comment type="caution">
    <text evidence="2">The sequence shown here is derived from an EMBL/GenBank/DDBJ whole genome shotgun (WGS) entry which is preliminary data.</text>
</comment>
<evidence type="ECO:0000313" key="3">
    <source>
        <dbReference type="Proteomes" id="UP001073227"/>
    </source>
</evidence>